<evidence type="ECO:0000256" key="8">
    <source>
        <dbReference type="ARBA" id="ARBA00023163"/>
    </source>
</evidence>
<evidence type="ECO:0000256" key="7">
    <source>
        <dbReference type="ARBA" id="ARBA00023125"/>
    </source>
</evidence>
<dbReference type="Gene3D" id="3.30.160.60">
    <property type="entry name" value="Classic Zinc Finger"/>
    <property type="match status" value="4"/>
</dbReference>
<keyword evidence="15" id="KW-1185">Reference proteome</keyword>
<evidence type="ECO:0000256" key="1">
    <source>
        <dbReference type="ARBA" id="ARBA00004123"/>
    </source>
</evidence>
<dbReference type="PROSITE" id="PS50157">
    <property type="entry name" value="ZINC_FINGER_C2H2_2"/>
    <property type="match status" value="5"/>
</dbReference>
<keyword evidence="4 11" id="KW-0863">Zinc-finger</keyword>
<dbReference type="EMBL" id="MRZV01001368">
    <property type="protein sequence ID" value="PIK38372.1"/>
    <property type="molecule type" value="Genomic_DNA"/>
</dbReference>
<keyword evidence="7" id="KW-0238">DNA-binding</keyword>
<dbReference type="GO" id="GO:0008270">
    <property type="term" value="F:zinc ion binding"/>
    <property type="evidence" value="ECO:0007669"/>
    <property type="project" value="UniProtKB-KW"/>
</dbReference>
<reference evidence="14 15" key="1">
    <citation type="journal article" date="2017" name="PLoS Biol.">
        <title>The sea cucumber genome provides insights into morphological evolution and visceral regeneration.</title>
        <authorList>
            <person name="Zhang X."/>
            <person name="Sun L."/>
            <person name="Yuan J."/>
            <person name="Sun Y."/>
            <person name="Gao Y."/>
            <person name="Zhang L."/>
            <person name="Li S."/>
            <person name="Dai H."/>
            <person name="Hamel J.F."/>
            <person name="Liu C."/>
            <person name="Yu Y."/>
            <person name="Liu S."/>
            <person name="Lin W."/>
            <person name="Guo K."/>
            <person name="Jin S."/>
            <person name="Xu P."/>
            <person name="Storey K.B."/>
            <person name="Huan P."/>
            <person name="Zhang T."/>
            <person name="Zhou Y."/>
            <person name="Zhang J."/>
            <person name="Lin C."/>
            <person name="Li X."/>
            <person name="Xing L."/>
            <person name="Huo D."/>
            <person name="Sun M."/>
            <person name="Wang L."/>
            <person name="Mercier A."/>
            <person name="Li F."/>
            <person name="Yang H."/>
            <person name="Xiang J."/>
        </authorList>
    </citation>
    <scope>NUCLEOTIDE SEQUENCE [LARGE SCALE GENOMIC DNA]</scope>
    <source>
        <strain evidence="14">Shaxun</strain>
        <tissue evidence="14">Muscle</tissue>
    </source>
</reference>
<evidence type="ECO:0000256" key="10">
    <source>
        <dbReference type="ARBA" id="ARBA00037948"/>
    </source>
</evidence>
<comment type="caution">
    <text evidence="14">The sequence shown here is derived from an EMBL/GenBank/DDBJ whole genome shotgun (WGS) entry which is preliminary data.</text>
</comment>
<evidence type="ECO:0000256" key="5">
    <source>
        <dbReference type="ARBA" id="ARBA00022833"/>
    </source>
</evidence>
<feature type="domain" description="C2H2-type" evidence="13">
    <location>
        <begin position="221"/>
        <end position="243"/>
    </location>
</feature>
<dbReference type="PROSITE" id="PS00028">
    <property type="entry name" value="ZINC_FINGER_C2H2_1"/>
    <property type="match status" value="4"/>
</dbReference>
<feature type="domain" description="C2H2-type" evidence="13">
    <location>
        <begin position="303"/>
        <end position="321"/>
    </location>
</feature>
<dbReference type="FunFam" id="3.30.160.60:FF:000322">
    <property type="entry name" value="GDNF-inducible zinc finger protein 1"/>
    <property type="match status" value="1"/>
</dbReference>
<evidence type="ECO:0000259" key="13">
    <source>
        <dbReference type="PROSITE" id="PS50157"/>
    </source>
</evidence>
<dbReference type="SUPFAM" id="SSF57667">
    <property type="entry name" value="beta-beta-alpha zinc fingers"/>
    <property type="match status" value="3"/>
</dbReference>
<dbReference type="InterPro" id="IPR013087">
    <property type="entry name" value="Znf_C2H2_type"/>
</dbReference>
<comment type="subcellular location">
    <subcellularLocation>
        <location evidence="1">Nucleus</location>
    </subcellularLocation>
</comment>
<organism evidence="14 15">
    <name type="scientific">Stichopus japonicus</name>
    <name type="common">Sea cucumber</name>
    <dbReference type="NCBI Taxonomy" id="307972"/>
    <lineage>
        <taxon>Eukaryota</taxon>
        <taxon>Metazoa</taxon>
        <taxon>Echinodermata</taxon>
        <taxon>Eleutherozoa</taxon>
        <taxon>Echinozoa</taxon>
        <taxon>Holothuroidea</taxon>
        <taxon>Aspidochirotacea</taxon>
        <taxon>Aspidochirotida</taxon>
        <taxon>Stichopodidae</taxon>
        <taxon>Apostichopus</taxon>
    </lineage>
</organism>
<dbReference type="InterPro" id="IPR036236">
    <property type="entry name" value="Znf_C2H2_sf"/>
</dbReference>
<dbReference type="FunFam" id="3.30.160.60:FF:000043">
    <property type="entry name" value="Scratch family zinc finger 2"/>
    <property type="match status" value="1"/>
</dbReference>
<dbReference type="GO" id="GO:0000978">
    <property type="term" value="F:RNA polymerase II cis-regulatory region sequence-specific DNA binding"/>
    <property type="evidence" value="ECO:0007669"/>
    <property type="project" value="TreeGrafter"/>
</dbReference>
<dbReference type="Proteomes" id="UP000230750">
    <property type="component" value="Unassembled WGS sequence"/>
</dbReference>
<dbReference type="STRING" id="307972.A0A2G8JRH5"/>
<evidence type="ECO:0000313" key="14">
    <source>
        <dbReference type="EMBL" id="PIK38372.1"/>
    </source>
</evidence>
<keyword evidence="6" id="KW-0805">Transcription regulation</keyword>
<accession>A0A2G8JRH5</accession>
<feature type="domain" description="C2H2-type" evidence="13">
    <location>
        <begin position="275"/>
        <end position="302"/>
    </location>
</feature>
<feature type="domain" description="C2H2-type" evidence="13">
    <location>
        <begin position="247"/>
        <end position="274"/>
    </location>
</feature>
<dbReference type="FunFam" id="3.30.160.60:FF:002005">
    <property type="entry name" value="Zinc finger protein 200"/>
    <property type="match status" value="1"/>
</dbReference>
<sequence length="330" mass="37131">MQDPRYLKVDKHIQTGYGLGFYHFPIIDPESEPGIPLVTLHRPSYRPATSVPAEHGLHLLSDLASNVETGNPINIEERHNREYSSGLQLKEEPAEEALNLSKDAFINSSRASSPKEGTVPTADDSSHTPSTPTKASFPEVLPRQYYAERSPIDHTLEESMYHATSPLKTAEFEDEFLVTEGTRITKQKGHVCPECGKRYSTSSNLARHRQTHRSVTDQKAKKCPHCDKVYVSMPALSMHIRTHKQSCKCNICGKCFSRPWLLQGHIRTHTGEKPFGCPQCGKAFADKSNLRAHVQTHSTVKPYVCTKCNKAFALKSYLYKHTESSCNRIR</sequence>
<keyword evidence="5" id="KW-0862">Zinc</keyword>
<evidence type="ECO:0000256" key="12">
    <source>
        <dbReference type="SAM" id="MobiDB-lite"/>
    </source>
</evidence>
<keyword evidence="2" id="KW-0479">Metal-binding</keyword>
<evidence type="ECO:0000256" key="3">
    <source>
        <dbReference type="ARBA" id="ARBA00022737"/>
    </source>
</evidence>
<dbReference type="FunFam" id="3.30.160.60:FF:000207">
    <property type="entry name" value="zinc finger protein SNAI2"/>
    <property type="match status" value="1"/>
</dbReference>
<evidence type="ECO:0000256" key="2">
    <source>
        <dbReference type="ARBA" id="ARBA00022723"/>
    </source>
</evidence>
<evidence type="ECO:0000256" key="4">
    <source>
        <dbReference type="ARBA" id="ARBA00022771"/>
    </source>
</evidence>
<evidence type="ECO:0000256" key="11">
    <source>
        <dbReference type="PROSITE-ProRule" id="PRU00042"/>
    </source>
</evidence>
<dbReference type="PANTHER" id="PTHR23235:SF120">
    <property type="entry name" value="KRUPPEL-LIKE FACTOR 15"/>
    <property type="match status" value="1"/>
</dbReference>
<dbReference type="GO" id="GO:0005634">
    <property type="term" value="C:nucleus"/>
    <property type="evidence" value="ECO:0007669"/>
    <property type="project" value="UniProtKB-SubCell"/>
</dbReference>
<evidence type="ECO:0000313" key="15">
    <source>
        <dbReference type="Proteomes" id="UP000230750"/>
    </source>
</evidence>
<gene>
    <name evidence="14" type="ORF">BSL78_24804</name>
</gene>
<keyword evidence="9" id="KW-0539">Nucleus</keyword>
<evidence type="ECO:0000256" key="6">
    <source>
        <dbReference type="ARBA" id="ARBA00023015"/>
    </source>
</evidence>
<proteinExistence type="inferred from homology"/>
<comment type="similarity">
    <text evidence="10">Belongs to the snail C2H2-type zinc-finger protein family.</text>
</comment>
<dbReference type="AlphaFoldDB" id="A0A2G8JRH5"/>
<dbReference type="PANTHER" id="PTHR23235">
    <property type="entry name" value="KRUEPPEL-LIKE TRANSCRIPTION FACTOR"/>
    <property type="match status" value="1"/>
</dbReference>
<protein>
    <submittedName>
        <fullName evidence="14">Putative zinc finger protein</fullName>
    </submittedName>
</protein>
<feature type="domain" description="C2H2-type" evidence="13">
    <location>
        <begin position="190"/>
        <end position="217"/>
    </location>
</feature>
<dbReference type="Pfam" id="PF00096">
    <property type="entry name" value="zf-C2H2"/>
    <property type="match status" value="5"/>
</dbReference>
<feature type="region of interest" description="Disordered" evidence="12">
    <location>
        <begin position="105"/>
        <end position="144"/>
    </location>
</feature>
<dbReference type="OrthoDB" id="5428132at2759"/>
<keyword evidence="3" id="KW-0677">Repeat</keyword>
<name>A0A2G8JRH5_STIJA</name>
<dbReference type="GO" id="GO:0000981">
    <property type="term" value="F:DNA-binding transcription factor activity, RNA polymerase II-specific"/>
    <property type="evidence" value="ECO:0007669"/>
    <property type="project" value="TreeGrafter"/>
</dbReference>
<keyword evidence="8" id="KW-0804">Transcription</keyword>
<evidence type="ECO:0000256" key="9">
    <source>
        <dbReference type="ARBA" id="ARBA00023242"/>
    </source>
</evidence>
<dbReference type="SMART" id="SM00355">
    <property type="entry name" value="ZnF_C2H2"/>
    <property type="match status" value="5"/>
</dbReference>